<sequence length="232" mass="26658">MATTLGELALFKATEHFTSLSEVLDFCRNHPEFEDVYHKVPEFWKKTLSRFHSSYWIESRGDLEDEEWYTFAKAMKKPRLFSYSLIRIRNEWQTQVAPGRPQTGVNFPFEVIGLDPRPGTIGYVAVLEWDDMSPTVCCFLHHDPRTAFLSATKFAADEFRKEVESFRLGEDDFCTIYCAVTRQPTFPSSLPPNAETVFAVDVKNPEILVGAHFGRGAVESVYTMVYIRAITF</sequence>
<dbReference type="AlphaFoldDB" id="A0A6C0CFJ8"/>
<name>A0A6C0CFJ8_9ZZZZ</name>
<evidence type="ECO:0000313" key="1">
    <source>
        <dbReference type="EMBL" id="QHT03358.1"/>
    </source>
</evidence>
<reference evidence="1" key="1">
    <citation type="journal article" date="2020" name="Nature">
        <title>Giant virus diversity and host interactions through global metagenomics.</title>
        <authorList>
            <person name="Schulz F."/>
            <person name="Roux S."/>
            <person name="Paez-Espino D."/>
            <person name="Jungbluth S."/>
            <person name="Walsh D.A."/>
            <person name="Denef V.J."/>
            <person name="McMahon K.D."/>
            <person name="Konstantinidis K.T."/>
            <person name="Eloe-Fadrosh E.A."/>
            <person name="Kyrpides N.C."/>
            <person name="Woyke T."/>
        </authorList>
    </citation>
    <scope>NUCLEOTIDE SEQUENCE</scope>
    <source>
        <strain evidence="1">GVMAG-M-3300021079-18</strain>
    </source>
</reference>
<accession>A0A6C0CFJ8</accession>
<dbReference type="EMBL" id="MN739411">
    <property type="protein sequence ID" value="QHT03358.1"/>
    <property type="molecule type" value="Genomic_DNA"/>
</dbReference>
<organism evidence="1">
    <name type="scientific">viral metagenome</name>
    <dbReference type="NCBI Taxonomy" id="1070528"/>
    <lineage>
        <taxon>unclassified sequences</taxon>
        <taxon>metagenomes</taxon>
        <taxon>organismal metagenomes</taxon>
    </lineage>
</organism>
<protein>
    <submittedName>
        <fullName evidence="1">Uncharacterized protein</fullName>
    </submittedName>
</protein>
<proteinExistence type="predicted"/>